<proteinExistence type="predicted"/>
<sequence>MPTNEEEGLCPESSNIFKLHVLTKDLCPACPPLPAGANHGQDRPLIICLWALNICKNHDLRAHVQVVWSAPGMLTPRSWGACPGIQAHNSLSKAIINIIEA</sequence>
<name>A0AAV4V101_CAEEX</name>
<protein>
    <submittedName>
        <fullName evidence="1">Uncharacterized protein</fullName>
    </submittedName>
</protein>
<comment type="caution">
    <text evidence="1">The sequence shown here is derived from an EMBL/GenBank/DDBJ whole genome shotgun (WGS) entry which is preliminary data.</text>
</comment>
<keyword evidence="2" id="KW-1185">Reference proteome</keyword>
<gene>
    <name evidence="1" type="ORF">CEXT_735991</name>
</gene>
<dbReference type="AlphaFoldDB" id="A0AAV4V101"/>
<dbReference type="Proteomes" id="UP001054945">
    <property type="component" value="Unassembled WGS sequence"/>
</dbReference>
<evidence type="ECO:0000313" key="2">
    <source>
        <dbReference type="Proteomes" id="UP001054945"/>
    </source>
</evidence>
<organism evidence="1 2">
    <name type="scientific">Caerostris extrusa</name>
    <name type="common">Bark spider</name>
    <name type="synonym">Caerostris bankana</name>
    <dbReference type="NCBI Taxonomy" id="172846"/>
    <lineage>
        <taxon>Eukaryota</taxon>
        <taxon>Metazoa</taxon>
        <taxon>Ecdysozoa</taxon>
        <taxon>Arthropoda</taxon>
        <taxon>Chelicerata</taxon>
        <taxon>Arachnida</taxon>
        <taxon>Araneae</taxon>
        <taxon>Araneomorphae</taxon>
        <taxon>Entelegynae</taxon>
        <taxon>Araneoidea</taxon>
        <taxon>Araneidae</taxon>
        <taxon>Caerostris</taxon>
    </lineage>
</organism>
<evidence type="ECO:0000313" key="1">
    <source>
        <dbReference type="EMBL" id="GIY63379.1"/>
    </source>
</evidence>
<reference evidence="1 2" key="1">
    <citation type="submission" date="2021-06" db="EMBL/GenBank/DDBJ databases">
        <title>Caerostris extrusa draft genome.</title>
        <authorList>
            <person name="Kono N."/>
            <person name="Arakawa K."/>
        </authorList>
    </citation>
    <scope>NUCLEOTIDE SEQUENCE [LARGE SCALE GENOMIC DNA]</scope>
</reference>
<dbReference type="EMBL" id="BPLR01013732">
    <property type="protein sequence ID" value="GIY63379.1"/>
    <property type="molecule type" value="Genomic_DNA"/>
</dbReference>
<accession>A0AAV4V101</accession>